<keyword evidence="2" id="KW-1185">Reference proteome</keyword>
<evidence type="ECO:0000313" key="1">
    <source>
        <dbReference type="EMBL" id="MPC81370.1"/>
    </source>
</evidence>
<accession>A0A5B7IA69</accession>
<name>A0A5B7IA69_PORTR</name>
<protein>
    <submittedName>
        <fullName evidence="1">Uncharacterized protein</fullName>
    </submittedName>
</protein>
<evidence type="ECO:0000313" key="2">
    <source>
        <dbReference type="Proteomes" id="UP000324222"/>
    </source>
</evidence>
<sequence length="11" mass="1202">MTSQPWPDLAG</sequence>
<dbReference type="Proteomes" id="UP000324222">
    <property type="component" value="Unassembled WGS sequence"/>
</dbReference>
<proteinExistence type="predicted"/>
<dbReference type="EMBL" id="VSRR010056753">
    <property type="protein sequence ID" value="MPC81370.1"/>
    <property type="molecule type" value="Genomic_DNA"/>
</dbReference>
<comment type="caution">
    <text evidence="1">The sequence shown here is derived from an EMBL/GenBank/DDBJ whole genome shotgun (WGS) entry which is preliminary data.</text>
</comment>
<reference evidence="1 2" key="1">
    <citation type="submission" date="2019-05" db="EMBL/GenBank/DDBJ databases">
        <title>Another draft genome of Portunus trituberculatus and its Hox gene families provides insights of decapod evolution.</title>
        <authorList>
            <person name="Jeong J.-H."/>
            <person name="Song I."/>
            <person name="Kim S."/>
            <person name="Choi T."/>
            <person name="Kim D."/>
            <person name="Ryu S."/>
            <person name="Kim W."/>
        </authorList>
    </citation>
    <scope>NUCLEOTIDE SEQUENCE [LARGE SCALE GENOMIC DNA]</scope>
    <source>
        <tissue evidence="1">Muscle</tissue>
    </source>
</reference>
<gene>
    <name evidence="1" type="ORF">E2C01_075982</name>
</gene>
<organism evidence="1 2">
    <name type="scientific">Portunus trituberculatus</name>
    <name type="common">Swimming crab</name>
    <name type="synonym">Neptunus trituberculatus</name>
    <dbReference type="NCBI Taxonomy" id="210409"/>
    <lineage>
        <taxon>Eukaryota</taxon>
        <taxon>Metazoa</taxon>
        <taxon>Ecdysozoa</taxon>
        <taxon>Arthropoda</taxon>
        <taxon>Crustacea</taxon>
        <taxon>Multicrustacea</taxon>
        <taxon>Malacostraca</taxon>
        <taxon>Eumalacostraca</taxon>
        <taxon>Eucarida</taxon>
        <taxon>Decapoda</taxon>
        <taxon>Pleocyemata</taxon>
        <taxon>Brachyura</taxon>
        <taxon>Eubrachyura</taxon>
        <taxon>Portunoidea</taxon>
        <taxon>Portunidae</taxon>
        <taxon>Portuninae</taxon>
        <taxon>Portunus</taxon>
    </lineage>
</organism>